<name>A0ABR3JS76_9AGAR</name>
<protein>
    <submittedName>
        <fullName evidence="1">Uncharacterized protein</fullName>
    </submittedName>
</protein>
<keyword evidence="2" id="KW-1185">Reference proteome</keyword>
<sequence>MLFSTPNTSSYLSSKCFPFLLPHLILTFKFRGFAQRHPTSPSSSFTLSSLTRITMKSCISIALLAVAVAAAPTPDIPTGLGEVGDGLSTVVHGLGTALGGGTVASGTTDTTGGVSGGASGALNGGITGGSTGSGINGGTAGTGSTVGNGASTGTSGLGSTGTGTLTGGNTAANLDEFDEFAGILAAAEALSAQPGHHHVAVNFRADKHEE</sequence>
<evidence type="ECO:0000313" key="2">
    <source>
        <dbReference type="Proteomes" id="UP001556367"/>
    </source>
</evidence>
<accession>A0ABR3JS76</accession>
<gene>
    <name evidence="1" type="ORF">HGRIS_000364</name>
</gene>
<evidence type="ECO:0000313" key="1">
    <source>
        <dbReference type="EMBL" id="KAL0958202.1"/>
    </source>
</evidence>
<comment type="caution">
    <text evidence="1">The sequence shown here is derived from an EMBL/GenBank/DDBJ whole genome shotgun (WGS) entry which is preliminary data.</text>
</comment>
<reference evidence="2" key="1">
    <citation type="submission" date="2024-06" db="EMBL/GenBank/DDBJ databases">
        <title>Multi-omics analyses provide insights into the biosynthesis of the anticancer antibiotic pleurotin in Hohenbuehelia grisea.</title>
        <authorList>
            <person name="Weaver J.A."/>
            <person name="Alberti F."/>
        </authorList>
    </citation>
    <scope>NUCLEOTIDE SEQUENCE [LARGE SCALE GENOMIC DNA]</scope>
    <source>
        <strain evidence="2">T-177</strain>
    </source>
</reference>
<organism evidence="1 2">
    <name type="scientific">Hohenbuehelia grisea</name>
    <dbReference type="NCBI Taxonomy" id="104357"/>
    <lineage>
        <taxon>Eukaryota</taxon>
        <taxon>Fungi</taxon>
        <taxon>Dikarya</taxon>
        <taxon>Basidiomycota</taxon>
        <taxon>Agaricomycotina</taxon>
        <taxon>Agaricomycetes</taxon>
        <taxon>Agaricomycetidae</taxon>
        <taxon>Agaricales</taxon>
        <taxon>Pleurotineae</taxon>
        <taxon>Pleurotaceae</taxon>
        <taxon>Hohenbuehelia</taxon>
    </lineage>
</organism>
<proteinExistence type="predicted"/>
<dbReference type="Proteomes" id="UP001556367">
    <property type="component" value="Unassembled WGS sequence"/>
</dbReference>
<dbReference type="EMBL" id="JASNQZ010000004">
    <property type="protein sequence ID" value="KAL0958202.1"/>
    <property type="molecule type" value="Genomic_DNA"/>
</dbReference>